<name>A0A8B4H8Y6_9CORY</name>
<comment type="caution">
    <text evidence="3">The sequence shown here is derived from an EMBL/GenBank/DDBJ whole genome shotgun (WGS) entry which is preliminary data.</text>
</comment>
<evidence type="ECO:0000256" key="1">
    <source>
        <dbReference type="SAM" id="MobiDB-lite"/>
    </source>
</evidence>
<dbReference type="InterPro" id="IPR029058">
    <property type="entry name" value="AB_hydrolase_fold"/>
</dbReference>
<feature type="domain" description="Serine aminopeptidase S33" evidence="2">
    <location>
        <begin position="111"/>
        <end position="321"/>
    </location>
</feature>
<dbReference type="Proteomes" id="UP000249886">
    <property type="component" value="Unassembled WGS sequence"/>
</dbReference>
<keyword evidence="3" id="KW-0378">Hydrolase</keyword>
<feature type="region of interest" description="Disordered" evidence="1">
    <location>
        <begin position="80"/>
        <end position="112"/>
    </location>
</feature>
<reference evidence="3 4" key="1">
    <citation type="submission" date="2018-06" db="EMBL/GenBank/DDBJ databases">
        <authorList>
            <consortium name="Pathogen Informatics"/>
            <person name="Doyle S."/>
        </authorList>
    </citation>
    <scope>NUCLEOTIDE SEQUENCE [LARGE SCALE GENOMIC DNA]</scope>
    <source>
        <strain evidence="3 4">NCTC10254</strain>
    </source>
</reference>
<organism evidence="3 4">
    <name type="scientific">Corynebacterium matruchotii</name>
    <dbReference type="NCBI Taxonomy" id="43768"/>
    <lineage>
        <taxon>Bacteria</taxon>
        <taxon>Bacillati</taxon>
        <taxon>Actinomycetota</taxon>
        <taxon>Actinomycetes</taxon>
        <taxon>Mycobacteriales</taxon>
        <taxon>Corynebacteriaceae</taxon>
        <taxon>Corynebacterium</taxon>
    </lineage>
</organism>
<dbReference type="SUPFAM" id="SSF53474">
    <property type="entry name" value="alpha/beta-Hydrolases"/>
    <property type="match status" value="1"/>
</dbReference>
<feature type="compositionally biased region" description="Basic and acidic residues" evidence="1">
    <location>
        <begin position="14"/>
        <end position="31"/>
    </location>
</feature>
<gene>
    <name evidence="3" type="primary">ytpA</name>
    <name evidence="3" type="ORF">NCTC10254_01932</name>
</gene>
<evidence type="ECO:0000313" key="3">
    <source>
        <dbReference type="EMBL" id="SPW30823.1"/>
    </source>
</evidence>
<dbReference type="GO" id="GO:0016787">
    <property type="term" value="F:hydrolase activity"/>
    <property type="evidence" value="ECO:0007669"/>
    <property type="project" value="UniProtKB-KW"/>
</dbReference>
<dbReference type="InterPro" id="IPR022742">
    <property type="entry name" value="Hydrolase_4"/>
</dbReference>
<dbReference type="InterPro" id="IPR051044">
    <property type="entry name" value="MAG_DAG_Lipase"/>
</dbReference>
<evidence type="ECO:0000259" key="2">
    <source>
        <dbReference type="Pfam" id="PF12146"/>
    </source>
</evidence>
<feature type="region of interest" description="Disordered" evidence="1">
    <location>
        <begin position="1"/>
        <end position="47"/>
    </location>
</feature>
<dbReference type="Pfam" id="PF12146">
    <property type="entry name" value="Hydrolase_4"/>
    <property type="match status" value="1"/>
</dbReference>
<feature type="compositionally biased region" description="Polar residues" evidence="1">
    <location>
        <begin position="95"/>
        <end position="105"/>
    </location>
</feature>
<proteinExistence type="predicted"/>
<dbReference type="AlphaFoldDB" id="A0A8B4H8Y6"/>
<dbReference type="EC" id="3.1.1.-" evidence="3"/>
<dbReference type="EMBL" id="UARK01000023">
    <property type="protein sequence ID" value="SPW30823.1"/>
    <property type="molecule type" value="Genomic_DNA"/>
</dbReference>
<dbReference type="Gene3D" id="3.40.50.1820">
    <property type="entry name" value="alpha/beta hydrolase"/>
    <property type="match status" value="1"/>
</dbReference>
<sequence>MANSSVSPTPPTNEPDHTGHSTDSHHLDHFHNALSSTTPNAHWQPDMLGPDYESMSFALGTDPDGETDIYTTLVRYTPSVQGAQSNQGVQKAETSESTPTGNNNPAPDGHNQPAILLIHGMSDYFFQTHVAEFFANQGYAFYAIDLRKCGRSYRPGQSWHYITSITEYFTDLTTVMEYLATIHQQIIIIAHSTGGLIAPLWLDNIKTHNPQLHQHMTALVLNSPWLDMMVPAWMSLGLTPVVNVIGKRRPHTAIPGVTLSTYGKTIHASVGGEWEFDTTMKPLYGHRKYVGWLRAIKQGQQQIHSGQVDAGIPTLVLSSHESILGKSYSPERSHSADTLLDVEQIHKWAPRVAAQVTAIRVYGAIHDVFLSRKPIRQQAFAMCAAWLDSVVHPPIMESDDAE</sequence>
<accession>A0A8B4H8Y6</accession>
<evidence type="ECO:0000313" key="4">
    <source>
        <dbReference type="Proteomes" id="UP000249886"/>
    </source>
</evidence>
<dbReference type="PANTHER" id="PTHR11614">
    <property type="entry name" value="PHOSPHOLIPASE-RELATED"/>
    <property type="match status" value="1"/>
</dbReference>
<feature type="compositionally biased region" description="Polar residues" evidence="1">
    <location>
        <begin position="80"/>
        <end position="89"/>
    </location>
</feature>
<protein>
    <submittedName>
        <fullName evidence="3">Putative lysophospholipase</fullName>
        <ecNumber evidence="3">3.1.1.-</ecNumber>
    </submittedName>
</protein>